<dbReference type="EMBL" id="BGZK01001913">
    <property type="protein sequence ID" value="GBP88194.1"/>
    <property type="molecule type" value="Genomic_DNA"/>
</dbReference>
<accession>A0A4C1ZM86</accession>
<evidence type="ECO:0000313" key="2">
    <source>
        <dbReference type="Proteomes" id="UP000299102"/>
    </source>
</evidence>
<evidence type="ECO:0000313" key="1">
    <source>
        <dbReference type="EMBL" id="GBP88194.1"/>
    </source>
</evidence>
<proteinExistence type="predicted"/>
<comment type="caution">
    <text evidence="1">The sequence shown here is derived from an EMBL/GenBank/DDBJ whole genome shotgun (WGS) entry which is preliminary data.</text>
</comment>
<keyword evidence="2" id="KW-1185">Reference proteome</keyword>
<reference evidence="1 2" key="1">
    <citation type="journal article" date="2019" name="Commun. Biol.">
        <title>The bagworm genome reveals a unique fibroin gene that provides high tensile strength.</title>
        <authorList>
            <person name="Kono N."/>
            <person name="Nakamura H."/>
            <person name="Ohtoshi R."/>
            <person name="Tomita M."/>
            <person name="Numata K."/>
            <person name="Arakawa K."/>
        </authorList>
    </citation>
    <scope>NUCLEOTIDE SEQUENCE [LARGE SCALE GENOMIC DNA]</scope>
</reference>
<gene>
    <name evidence="1" type="ORF">EVAR_98727_1</name>
</gene>
<organism evidence="1 2">
    <name type="scientific">Eumeta variegata</name>
    <name type="common">Bagworm moth</name>
    <name type="synonym">Eumeta japonica</name>
    <dbReference type="NCBI Taxonomy" id="151549"/>
    <lineage>
        <taxon>Eukaryota</taxon>
        <taxon>Metazoa</taxon>
        <taxon>Ecdysozoa</taxon>
        <taxon>Arthropoda</taxon>
        <taxon>Hexapoda</taxon>
        <taxon>Insecta</taxon>
        <taxon>Pterygota</taxon>
        <taxon>Neoptera</taxon>
        <taxon>Endopterygota</taxon>
        <taxon>Lepidoptera</taxon>
        <taxon>Glossata</taxon>
        <taxon>Ditrysia</taxon>
        <taxon>Tineoidea</taxon>
        <taxon>Psychidae</taxon>
        <taxon>Oiketicinae</taxon>
        <taxon>Eumeta</taxon>
    </lineage>
</organism>
<protein>
    <submittedName>
        <fullName evidence="1">Uncharacterized protein</fullName>
    </submittedName>
</protein>
<dbReference type="Proteomes" id="UP000299102">
    <property type="component" value="Unassembled WGS sequence"/>
</dbReference>
<name>A0A4C1ZM86_EUMVA</name>
<dbReference type="AlphaFoldDB" id="A0A4C1ZM86"/>
<sequence length="91" mass="10012">MCTLNQIYPRNCLYVSAARPPPRRPLLKQTCLLRSVRELRVFGAMEICGWVRRTAAPRLEIGSLLVCANLDLVVPRSVAGSAISKPVGSSF</sequence>